<keyword evidence="3" id="KW-1185">Reference proteome</keyword>
<evidence type="ECO:0000313" key="2">
    <source>
        <dbReference type="EMBL" id="KAK5785105.1"/>
    </source>
</evidence>
<gene>
    <name evidence="2" type="ORF">PVK06_039655</name>
</gene>
<accession>A0ABR0N3I2</accession>
<dbReference type="EMBL" id="JARKNE010000011">
    <property type="protein sequence ID" value="KAK5785105.1"/>
    <property type="molecule type" value="Genomic_DNA"/>
</dbReference>
<dbReference type="InterPro" id="IPR053151">
    <property type="entry name" value="RNase_H-like"/>
</dbReference>
<sequence length="137" mass="16016">MIWKDKTPRTVQVFLWLLWQDRILKNEEWAKRHMIDNGHCPQCNNVNESIDTGFVWARRYDLTFSNLIHANPTATTMHWLPPKRGWTKLNMDGALPLYRSRASIGGVFRDADANWLCGFSLWIGNDTIFKVEARVVL</sequence>
<feature type="domain" description="Reverse transcriptase zinc-binding" evidence="1">
    <location>
        <begin position="1"/>
        <end position="54"/>
    </location>
</feature>
<protein>
    <recommendedName>
        <fullName evidence="1">Reverse transcriptase zinc-binding domain-containing protein</fullName>
    </recommendedName>
</protein>
<name>A0ABR0N3I2_GOSAR</name>
<evidence type="ECO:0000313" key="3">
    <source>
        <dbReference type="Proteomes" id="UP001358586"/>
    </source>
</evidence>
<evidence type="ECO:0000259" key="1">
    <source>
        <dbReference type="Pfam" id="PF13966"/>
    </source>
</evidence>
<dbReference type="Pfam" id="PF13966">
    <property type="entry name" value="zf-RVT"/>
    <property type="match status" value="1"/>
</dbReference>
<dbReference type="Proteomes" id="UP001358586">
    <property type="component" value="Chromosome 11"/>
</dbReference>
<dbReference type="InterPro" id="IPR026960">
    <property type="entry name" value="RVT-Znf"/>
</dbReference>
<proteinExistence type="predicted"/>
<comment type="caution">
    <text evidence="2">The sequence shown here is derived from an EMBL/GenBank/DDBJ whole genome shotgun (WGS) entry which is preliminary data.</text>
</comment>
<dbReference type="PANTHER" id="PTHR47723">
    <property type="entry name" value="OS05G0353850 PROTEIN"/>
    <property type="match status" value="1"/>
</dbReference>
<reference evidence="2 3" key="1">
    <citation type="submission" date="2023-03" db="EMBL/GenBank/DDBJ databases">
        <title>WGS of Gossypium arboreum.</title>
        <authorList>
            <person name="Yu D."/>
        </authorList>
    </citation>
    <scope>NUCLEOTIDE SEQUENCE [LARGE SCALE GENOMIC DNA]</scope>
    <source>
        <tissue evidence="2">Leaf</tissue>
    </source>
</reference>
<dbReference type="PANTHER" id="PTHR47723:SF24">
    <property type="entry name" value="RNASE H TYPE-1 DOMAIN-CONTAINING PROTEIN"/>
    <property type="match status" value="1"/>
</dbReference>
<organism evidence="2 3">
    <name type="scientific">Gossypium arboreum</name>
    <name type="common">Tree cotton</name>
    <name type="synonym">Gossypium nanking</name>
    <dbReference type="NCBI Taxonomy" id="29729"/>
    <lineage>
        <taxon>Eukaryota</taxon>
        <taxon>Viridiplantae</taxon>
        <taxon>Streptophyta</taxon>
        <taxon>Embryophyta</taxon>
        <taxon>Tracheophyta</taxon>
        <taxon>Spermatophyta</taxon>
        <taxon>Magnoliopsida</taxon>
        <taxon>eudicotyledons</taxon>
        <taxon>Gunneridae</taxon>
        <taxon>Pentapetalae</taxon>
        <taxon>rosids</taxon>
        <taxon>malvids</taxon>
        <taxon>Malvales</taxon>
        <taxon>Malvaceae</taxon>
        <taxon>Malvoideae</taxon>
        <taxon>Gossypium</taxon>
    </lineage>
</organism>